<dbReference type="Proteomes" id="UP001295469">
    <property type="component" value="Chromosome A05"/>
</dbReference>
<evidence type="ECO:0000256" key="7">
    <source>
        <dbReference type="ARBA" id="ARBA00047949"/>
    </source>
</evidence>
<dbReference type="UniPathway" id="UPA00053">
    <property type="reaction ID" value="UER00089"/>
</dbReference>
<dbReference type="Pfam" id="PF00275">
    <property type="entry name" value="EPSP_synthase"/>
    <property type="match status" value="1"/>
</dbReference>
<dbReference type="GO" id="GO:0050832">
    <property type="term" value="P:defense response to fungus"/>
    <property type="evidence" value="ECO:0007669"/>
    <property type="project" value="UniProtKB-KW"/>
</dbReference>
<dbReference type="InterPro" id="IPR013792">
    <property type="entry name" value="RNA3'P_cycl/enolpyr_Trfase_a/b"/>
</dbReference>
<dbReference type="SMART" id="SM00505">
    <property type="entry name" value="Knot1"/>
    <property type="match status" value="1"/>
</dbReference>
<dbReference type="GO" id="GO:0009073">
    <property type="term" value="P:aromatic amino acid family biosynthetic process"/>
    <property type="evidence" value="ECO:0007669"/>
    <property type="project" value="UniProtKB-UniRule"/>
</dbReference>
<dbReference type="InterPro" id="IPR036574">
    <property type="entry name" value="Scorpion_toxin-like_sf"/>
</dbReference>
<dbReference type="InterPro" id="IPR002745">
    <property type="entry name" value="Ptrans_KptA/Tpt1"/>
</dbReference>
<dbReference type="InterPro" id="IPR001986">
    <property type="entry name" value="Enolpyruvate_Tfrase_dom"/>
</dbReference>
<feature type="compositionally biased region" description="Low complexity" evidence="9">
    <location>
        <begin position="99"/>
        <end position="114"/>
    </location>
</feature>
<feature type="compositionally biased region" description="Gly residues" evidence="9">
    <location>
        <begin position="132"/>
        <end position="145"/>
    </location>
</feature>
<dbReference type="PROSITE" id="PS00885">
    <property type="entry name" value="EPSP_SYNTHASE_2"/>
    <property type="match status" value="1"/>
</dbReference>
<evidence type="ECO:0000256" key="4">
    <source>
        <dbReference type="ARBA" id="ARBA00022577"/>
    </source>
</evidence>
<dbReference type="InterPro" id="IPR036968">
    <property type="entry name" value="Enolpyruvate_Tfrase_sf"/>
</dbReference>
<comment type="catalytic activity">
    <reaction evidence="7">
        <text>2'-phospho-[ligated tRNA] + NAD(+) = mature tRNA + ADP-alpha-D-ribose 1'',2''-cyclic phosphate + nicotinamide</text>
        <dbReference type="Rhea" id="RHEA:23324"/>
        <dbReference type="Rhea" id="RHEA-COMP:11106"/>
        <dbReference type="Rhea" id="RHEA-COMP:11107"/>
        <dbReference type="ChEBI" id="CHEBI:17154"/>
        <dbReference type="ChEBI" id="CHEBI:57540"/>
        <dbReference type="ChEBI" id="CHEBI:76596"/>
        <dbReference type="ChEBI" id="CHEBI:82883"/>
        <dbReference type="ChEBI" id="CHEBI:85027"/>
        <dbReference type="EC" id="2.7.1.160"/>
    </reaction>
</comment>
<feature type="compositionally biased region" description="Basic and acidic residues" evidence="9">
    <location>
        <begin position="119"/>
        <end position="129"/>
    </location>
</feature>
<dbReference type="Gene3D" id="3.30.30.10">
    <property type="entry name" value="Knottin, scorpion toxin-like"/>
    <property type="match status" value="1"/>
</dbReference>
<evidence type="ECO:0000313" key="11">
    <source>
        <dbReference type="EMBL" id="CAF2094409.1"/>
    </source>
</evidence>
<dbReference type="Gene3D" id="3.65.10.10">
    <property type="entry name" value="Enolpyruvate transferase domain"/>
    <property type="match status" value="2"/>
</dbReference>
<dbReference type="InterPro" id="IPR003614">
    <property type="entry name" value="Knottins"/>
</dbReference>
<dbReference type="SUPFAM" id="SSF57095">
    <property type="entry name" value="Scorpion toxin-like"/>
    <property type="match status" value="1"/>
</dbReference>
<dbReference type="InterPro" id="IPR042081">
    <property type="entry name" value="RNA_2'-PTrans_C"/>
</dbReference>
<dbReference type="PANTHER" id="PTHR12684:SF2">
    <property type="entry name" value="TRNA 2'-PHOSPHOTRANSFERASE 1"/>
    <property type="match status" value="1"/>
</dbReference>
<accession>A0A816T931</accession>
<dbReference type="AlphaFoldDB" id="A0A816T931"/>
<proteinExistence type="inferred from homology"/>
<dbReference type="SUPFAM" id="SSF55205">
    <property type="entry name" value="EPT/RTPC-like"/>
    <property type="match status" value="1"/>
</dbReference>
<dbReference type="EMBL" id="HG994359">
    <property type="protein sequence ID" value="CAF2094409.1"/>
    <property type="molecule type" value="Genomic_DNA"/>
</dbReference>
<dbReference type="Pfam" id="PF00456">
    <property type="entry name" value="Transketolase_N"/>
    <property type="match status" value="1"/>
</dbReference>
<feature type="region of interest" description="Disordered" evidence="9">
    <location>
        <begin position="99"/>
        <end position="148"/>
    </location>
</feature>
<dbReference type="InterPro" id="IPR042080">
    <property type="entry name" value="RNA_2'-PTrans_N"/>
</dbReference>
<comment type="pathway">
    <text evidence="8">Metabolic intermediate biosynthesis; chorismate biosynthesis; chorismate from D-erythrose 4-phosphate and phosphoenolpyruvate: step 6/7.</text>
</comment>
<dbReference type="Gene3D" id="3.40.50.970">
    <property type="match status" value="1"/>
</dbReference>
<dbReference type="SUPFAM" id="SSF56399">
    <property type="entry name" value="ADP-ribosylation"/>
    <property type="match status" value="2"/>
</dbReference>
<keyword evidence="3" id="KW-0929">Antimicrobial</keyword>
<dbReference type="Gene3D" id="3.20.170.30">
    <property type="match status" value="1"/>
</dbReference>
<evidence type="ECO:0000256" key="6">
    <source>
        <dbReference type="ARBA" id="ARBA00023027"/>
    </source>
</evidence>
<evidence type="ECO:0000256" key="1">
    <source>
        <dbReference type="ARBA" id="ARBA00003343"/>
    </source>
</evidence>
<keyword evidence="8" id="KW-0028">Amino-acid biosynthesis</keyword>
<evidence type="ECO:0000256" key="2">
    <source>
        <dbReference type="ARBA" id="ARBA00009836"/>
    </source>
</evidence>
<feature type="domain" description="Knottins-like" evidence="10">
    <location>
        <begin position="669"/>
        <end position="717"/>
    </location>
</feature>
<evidence type="ECO:0000256" key="8">
    <source>
        <dbReference type="RuleBase" id="RU004164"/>
    </source>
</evidence>
<comment type="function">
    <text evidence="1">Catalyzes the last step of tRNA splicing, the transfer of the splice junction 2'-phosphate from ligated tRNA to NAD to produce ADP-ribose 1''-2'' cyclic phosphate.</text>
</comment>
<dbReference type="Pfam" id="PF01885">
    <property type="entry name" value="PTS_2-RNA"/>
    <property type="match status" value="1"/>
</dbReference>
<dbReference type="PANTHER" id="PTHR12684">
    <property type="entry name" value="PUTATIVE PHOSPHOTRANSFERASE"/>
    <property type="match status" value="1"/>
</dbReference>
<keyword evidence="8" id="KW-0057">Aromatic amino acid biosynthesis</keyword>
<evidence type="ECO:0000256" key="3">
    <source>
        <dbReference type="ARBA" id="ARBA00022529"/>
    </source>
</evidence>
<dbReference type="SUPFAM" id="SSF52518">
    <property type="entry name" value="Thiamin diphosphate-binding fold (THDP-binding)"/>
    <property type="match status" value="1"/>
</dbReference>
<keyword evidence="4" id="KW-0295">Fungicide</keyword>
<comment type="similarity">
    <text evidence="8">Belongs to the EPSP synthase family.</text>
</comment>
<dbReference type="GO" id="GO:0003866">
    <property type="term" value="F:3-phosphoshikimate 1-carboxyvinyltransferase activity"/>
    <property type="evidence" value="ECO:0007669"/>
    <property type="project" value="UniProtKB-UniRule"/>
</dbReference>
<protein>
    <recommendedName>
        <fullName evidence="8">3-phosphoshikimate 1-carboxyvinyltransferase</fullName>
        <ecNumber evidence="8">2.5.1.19</ecNumber>
    </recommendedName>
</protein>
<dbReference type="InterPro" id="IPR005474">
    <property type="entry name" value="Transketolase_N"/>
</dbReference>
<sequence>MAQASRICHGVQNPCVVLQPIREISGLIKLPGSKSLSNRILLLAALSEVQFSLVVMGWAGLPNKRPGISDCRLLRLPTLSIFPKFSPLSSLMDASNLGSSSKPAFSSFSQSSRSGGRGRGNERDSDHRRPQGRGGGGGGRGGGGGGKDRIDALGRLLTRILRHMATELRLNMRGDGFVKVGDLLQLNLKTSANVQLKSHTIDEIREAVRRDNKQRFSLVEENGELLIRANQGHSITTVESEKLLKPILSPEEAPGMRRNEEDLKSFRQWGSKTPGHPENFETPGVEGTTVVDNLLNSDDINYIYMLDALNKLGLNVERDSVNNRAVVEGCGGIFPASLDSKSDIEFVLVVSAEHSDSWDRFFVKGGHKYKSPGNAYVEGDASIGETVTVEGCGTTSLQGDVKFAEVLEKMGCKVSWTENSVTVTGPSRDAFGMRHLGAVDVNMDKMPDVAMTLAVVALFADGPTTIRDVASWRVKETERMIAICTELRKLGATVEEGSDYCVITPPAKVKPAEIDTYDDHRMAMTFSLAACADVPVTIKDLSLTTSKFLKAVRRDNKQRFSLVEENGELLIRANQGHSIMTVESDKLLKPILSPEEAPVCVHGTYKKNLESILASGLKRMNRLHVHFSCGLPTDGEVISGMRRDVNVLIFLDIKKALEEAPTIVEGQRSCKRQPNSGRKYCMKDNECRKVCIEAEKATRATCDYTFPRRRCFCHFPCQ</sequence>
<dbReference type="InterPro" id="IPR029061">
    <property type="entry name" value="THDP-binding"/>
</dbReference>
<name>A0A816T931_BRANA</name>
<dbReference type="EC" id="2.5.1.19" evidence="8"/>
<dbReference type="GO" id="GO:0008652">
    <property type="term" value="P:amino acid biosynthetic process"/>
    <property type="evidence" value="ECO:0007669"/>
    <property type="project" value="UniProtKB-KW"/>
</dbReference>
<evidence type="ECO:0000256" key="5">
    <source>
        <dbReference type="ARBA" id="ARBA00022679"/>
    </source>
</evidence>
<keyword evidence="5 8" id="KW-0808">Transferase</keyword>
<keyword evidence="6" id="KW-0520">NAD</keyword>
<dbReference type="GO" id="GO:0031640">
    <property type="term" value="P:killing of cells of another organism"/>
    <property type="evidence" value="ECO:0007669"/>
    <property type="project" value="UniProtKB-KW"/>
</dbReference>
<dbReference type="GO" id="GO:0009423">
    <property type="term" value="P:chorismate biosynthetic process"/>
    <property type="evidence" value="ECO:0007669"/>
    <property type="project" value="UniProtKB-UniRule"/>
</dbReference>
<gene>
    <name evidence="11" type="ORF">DARMORV10_A05P05320.1</name>
</gene>
<dbReference type="Gene3D" id="1.10.10.970">
    <property type="entry name" value="RNA 2'-phosphotransferase, Tpt1/KptA family, N-terminal domain"/>
    <property type="match status" value="1"/>
</dbReference>
<dbReference type="GO" id="GO:0000215">
    <property type="term" value="F:tRNA 2'-phosphotransferase activity"/>
    <property type="evidence" value="ECO:0007669"/>
    <property type="project" value="UniProtKB-EC"/>
</dbReference>
<comment type="similarity">
    <text evidence="2">Belongs to the KptA/TPT1 family.</text>
</comment>
<reference evidence="11" key="1">
    <citation type="submission" date="2021-01" db="EMBL/GenBank/DDBJ databases">
        <authorList>
            <consortium name="Genoscope - CEA"/>
            <person name="William W."/>
        </authorList>
    </citation>
    <scope>NUCLEOTIDE SEQUENCE</scope>
</reference>
<organism evidence="11">
    <name type="scientific">Brassica napus</name>
    <name type="common">Rape</name>
    <dbReference type="NCBI Taxonomy" id="3708"/>
    <lineage>
        <taxon>Eukaryota</taxon>
        <taxon>Viridiplantae</taxon>
        <taxon>Streptophyta</taxon>
        <taxon>Embryophyta</taxon>
        <taxon>Tracheophyta</taxon>
        <taxon>Spermatophyta</taxon>
        <taxon>Magnoliopsida</taxon>
        <taxon>eudicotyledons</taxon>
        <taxon>Gunneridae</taxon>
        <taxon>Pentapetalae</taxon>
        <taxon>rosids</taxon>
        <taxon>malvids</taxon>
        <taxon>Brassicales</taxon>
        <taxon>Brassicaceae</taxon>
        <taxon>Brassiceae</taxon>
        <taxon>Brassica</taxon>
    </lineage>
</organism>
<evidence type="ECO:0000259" key="10">
    <source>
        <dbReference type="SMART" id="SM00505"/>
    </source>
</evidence>
<dbReference type="InterPro" id="IPR023193">
    <property type="entry name" value="EPSP_synthase_CS"/>
</dbReference>
<evidence type="ECO:0000256" key="9">
    <source>
        <dbReference type="SAM" id="MobiDB-lite"/>
    </source>
</evidence>
<comment type="catalytic activity">
    <reaction evidence="8">
        <text>3-phosphoshikimate + phosphoenolpyruvate = 5-O-(1-carboxyvinyl)-3-phosphoshikimate + phosphate</text>
        <dbReference type="Rhea" id="RHEA:21256"/>
        <dbReference type="ChEBI" id="CHEBI:43474"/>
        <dbReference type="ChEBI" id="CHEBI:57701"/>
        <dbReference type="ChEBI" id="CHEBI:58702"/>
        <dbReference type="ChEBI" id="CHEBI:145989"/>
        <dbReference type="EC" id="2.5.1.19"/>
    </reaction>
</comment>